<dbReference type="Proteomes" id="UP000189229">
    <property type="component" value="Unassembled WGS sequence"/>
</dbReference>
<evidence type="ECO:0000313" key="2">
    <source>
        <dbReference type="EMBL" id="OOK72029.1"/>
    </source>
</evidence>
<comment type="caution">
    <text evidence="2">The sequence shown here is derived from an EMBL/GenBank/DDBJ whole genome shotgun (WGS) entry which is preliminary data.</text>
</comment>
<accession>A0A1V3WYL7</accession>
<proteinExistence type="predicted"/>
<evidence type="ECO:0000256" key="1">
    <source>
        <dbReference type="SAM" id="MobiDB-lite"/>
    </source>
</evidence>
<organism evidence="2 3">
    <name type="scientific">Mycobacterium kansasii</name>
    <dbReference type="NCBI Taxonomy" id="1768"/>
    <lineage>
        <taxon>Bacteria</taxon>
        <taxon>Bacillati</taxon>
        <taxon>Actinomycetota</taxon>
        <taxon>Actinomycetes</taxon>
        <taxon>Mycobacteriales</taxon>
        <taxon>Mycobacteriaceae</taxon>
        <taxon>Mycobacterium</taxon>
    </lineage>
</organism>
<evidence type="ECO:0000313" key="3">
    <source>
        <dbReference type="Proteomes" id="UP000189229"/>
    </source>
</evidence>
<name>A0A1V3WYL7_MYCKA</name>
<gene>
    <name evidence="2" type="ORF">BZL30_5724</name>
</gene>
<feature type="region of interest" description="Disordered" evidence="1">
    <location>
        <begin position="32"/>
        <end position="62"/>
    </location>
</feature>
<reference evidence="2 3" key="1">
    <citation type="submission" date="2017-02" db="EMBL/GenBank/DDBJ databases">
        <title>Complete genome sequences of Mycobacterium kansasii strains isolated from rhesus macaques.</title>
        <authorList>
            <person name="Panda A."/>
            <person name="Nagaraj S."/>
            <person name="Zhao X."/>
            <person name="Tettelin H."/>
            <person name="Detolla L.J."/>
        </authorList>
    </citation>
    <scope>NUCLEOTIDE SEQUENCE [LARGE SCALE GENOMIC DNA]</scope>
    <source>
        <strain evidence="2 3">11-3813</strain>
    </source>
</reference>
<dbReference type="EMBL" id="MVBM01000005">
    <property type="protein sequence ID" value="OOK72029.1"/>
    <property type="molecule type" value="Genomic_DNA"/>
</dbReference>
<protein>
    <submittedName>
        <fullName evidence="2">RNase H phosphoglycerate/bisphosphoglycerate mutase domain protein</fullName>
    </submittedName>
</protein>
<dbReference type="AlphaFoldDB" id="A0A1V3WYL7"/>
<sequence>MQLGVAFGSLRESHSLPCAEVGLDEVVVDGHLQAQGPGRRRRRVIGPLQRRGHHRRDPAALR</sequence>
<feature type="compositionally biased region" description="Basic residues" evidence="1">
    <location>
        <begin position="38"/>
        <end position="56"/>
    </location>
</feature>